<comment type="caution">
    <text evidence="2">The sequence shown here is derived from an EMBL/GenBank/DDBJ whole genome shotgun (WGS) entry which is preliminary data.</text>
</comment>
<evidence type="ECO:0000259" key="1">
    <source>
        <dbReference type="Pfam" id="PF12705"/>
    </source>
</evidence>
<reference evidence="3 5" key="3">
    <citation type="submission" date="2024-06" db="EMBL/GenBank/DDBJ databases">
        <title>Halorubrum miltondacostae sp. nov., a potential PHA producer isolated from an inland solar saltern in Rio Maior, Portugal.</title>
        <authorList>
            <person name="Albuquerque L."/>
            <person name="Viver T."/>
            <person name="Barroso C."/>
            <person name="Claudino R."/>
            <person name="Galvan M."/>
            <person name="Simoes G."/>
            <person name="Lobo Da Cunha A."/>
            <person name="Egas C."/>
        </authorList>
    </citation>
    <scope>NUCLEOTIDE SEQUENCE [LARGE SCALE GENOMIC DNA]</scope>
    <source>
        <strain evidence="3 5">DSM 18646</strain>
    </source>
</reference>
<sequence length="387" mass="43968">MSENGQTDASRDIRLSSTIDRLPQNTRLKRLVDAVTNDSFNDWYDERLFTENILEGRPYFNGASPIPATEKHSPSKLLQCHRKVRYYGQNTPQEGDSPQGLFWIGNEFEEEIIVPFLQDTVTTDSTYVRNSLWIDTQVPTRSGDEVRVKGVTDPAIVDSNGHPILVTEIKTTSSLEYLDGPKPHHKAQLHAYMHALDSEYDRSIQDGLLVYGSRDMLDVQAFHVPFDDRFWRESVVEWMAQQTQFRENGELPPAEPVFEWECGTCPFKRRCGEHDGKYQDEGFTGLLPAVTSYRKQQLVEYFDAYPDAKLTPALADEYPELATEHGVYDWECSTCRGTFPHDQVDAGENSSPPLCEDCASNGELSELFVPRAEQQVVGTELGEPSER</sequence>
<dbReference type="Proteomes" id="UP001567571">
    <property type="component" value="Unassembled WGS sequence"/>
</dbReference>
<dbReference type="InterPro" id="IPR038726">
    <property type="entry name" value="PDDEXK_AddAB-type"/>
</dbReference>
<feature type="domain" description="PD-(D/E)XK endonuclease-like" evidence="1">
    <location>
        <begin position="137"/>
        <end position="271"/>
    </location>
</feature>
<dbReference type="Proteomes" id="UP001501425">
    <property type="component" value="Unassembled WGS sequence"/>
</dbReference>
<dbReference type="Pfam" id="PF12705">
    <property type="entry name" value="PDDEXK_1"/>
    <property type="match status" value="1"/>
</dbReference>
<proteinExistence type="predicted"/>
<evidence type="ECO:0000313" key="4">
    <source>
        <dbReference type="Proteomes" id="UP001501425"/>
    </source>
</evidence>
<dbReference type="Gene3D" id="3.90.320.10">
    <property type="match status" value="1"/>
</dbReference>
<reference evidence="2" key="2">
    <citation type="submission" date="2023-12" db="EMBL/GenBank/DDBJ databases">
        <authorList>
            <person name="Sun Q."/>
            <person name="Inoue M."/>
        </authorList>
    </citation>
    <scope>NUCLEOTIDE SEQUENCE</scope>
    <source>
        <strain evidence="2">JCM 14265</strain>
    </source>
</reference>
<dbReference type="EMBL" id="JBEDNW010000009">
    <property type="protein sequence ID" value="MEZ3168530.1"/>
    <property type="molecule type" value="Genomic_DNA"/>
</dbReference>
<name>A0AAV3SRP9_9EURY</name>
<reference evidence="2" key="1">
    <citation type="journal article" date="2014" name="Int. J. Syst. Evol. Microbiol.">
        <title>Complete genome sequence of Corynebacterium casei LMG S-19264T (=DSM 44701T), isolated from a smear-ripened cheese.</title>
        <authorList>
            <consortium name="US DOE Joint Genome Institute (JGI-PGF)"/>
            <person name="Walter F."/>
            <person name="Albersmeier A."/>
            <person name="Kalinowski J."/>
            <person name="Ruckert C."/>
        </authorList>
    </citation>
    <scope>NUCLEOTIDE SEQUENCE</scope>
    <source>
        <strain evidence="2">JCM 14265</strain>
    </source>
</reference>
<dbReference type="EMBL" id="BAAADQ010000004">
    <property type="protein sequence ID" value="GAA0538991.1"/>
    <property type="molecule type" value="Genomic_DNA"/>
</dbReference>
<evidence type="ECO:0000313" key="3">
    <source>
        <dbReference type="EMBL" id="MEZ3168530.1"/>
    </source>
</evidence>
<keyword evidence="5" id="KW-1185">Reference proteome</keyword>
<gene>
    <name evidence="3" type="ORF">ABNG02_14500</name>
    <name evidence="2" type="ORF">GCM10008994_12700</name>
</gene>
<protein>
    <submittedName>
        <fullName evidence="2">PD-(D/E)XK nuclease family protein</fullName>
    </submittedName>
</protein>
<organism evidence="2 4">
    <name type="scientific">Halorubrum ejinorense</name>
    <dbReference type="NCBI Taxonomy" id="425309"/>
    <lineage>
        <taxon>Archaea</taxon>
        <taxon>Methanobacteriati</taxon>
        <taxon>Methanobacteriota</taxon>
        <taxon>Stenosarchaea group</taxon>
        <taxon>Halobacteria</taxon>
        <taxon>Halobacteriales</taxon>
        <taxon>Haloferacaceae</taxon>
        <taxon>Halorubrum</taxon>
    </lineage>
</organism>
<dbReference type="RefSeq" id="WP_343777577.1">
    <property type="nucleotide sequence ID" value="NZ_BAAADQ010000004.1"/>
</dbReference>
<evidence type="ECO:0000313" key="2">
    <source>
        <dbReference type="EMBL" id="GAA0538991.1"/>
    </source>
</evidence>
<accession>A0AAV3SRP9</accession>
<dbReference type="InterPro" id="IPR011604">
    <property type="entry name" value="PDDEXK-like_dom_sf"/>
</dbReference>
<evidence type="ECO:0000313" key="5">
    <source>
        <dbReference type="Proteomes" id="UP001567571"/>
    </source>
</evidence>
<dbReference type="AlphaFoldDB" id="A0AAV3SRP9"/>